<proteinExistence type="predicted"/>
<dbReference type="Gene3D" id="3.30.70.330">
    <property type="match status" value="1"/>
</dbReference>
<dbReference type="GeneID" id="63789487"/>
<dbReference type="InterPro" id="IPR000504">
    <property type="entry name" value="RRM_dom"/>
</dbReference>
<feature type="domain" description="RRM" evidence="3">
    <location>
        <begin position="361"/>
        <end position="432"/>
    </location>
</feature>
<feature type="compositionally biased region" description="Polar residues" evidence="2">
    <location>
        <begin position="219"/>
        <end position="232"/>
    </location>
</feature>
<gene>
    <name evidence="4" type="ORF">BHQ10_000270</name>
</gene>
<dbReference type="InterPro" id="IPR012677">
    <property type="entry name" value="Nucleotide-bd_a/b_plait_sf"/>
</dbReference>
<feature type="region of interest" description="Disordered" evidence="2">
    <location>
        <begin position="161"/>
        <end position="324"/>
    </location>
</feature>
<dbReference type="PANTHER" id="PTHR23295">
    <property type="entry name" value="NUCLEAR RECEPTOR COACTIVATOR 5-RELATED"/>
    <property type="match status" value="1"/>
</dbReference>
<comment type="caution">
    <text evidence="4">The sequence shown here is derived from an EMBL/GenBank/DDBJ whole genome shotgun (WGS) entry which is preliminary data.</text>
</comment>
<dbReference type="STRING" id="1196081.A0A364KL28"/>
<feature type="region of interest" description="Disordered" evidence="2">
    <location>
        <begin position="1"/>
        <end position="79"/>
    </location>
</feature>
<dbReference type="GO" id="GO:0003723">
    <property type="term" value="F:RNA binding"/>
    <property type="evidence" value="ECO:0007669"/>
    <property type="project" value="UniProtKB-UniRule"/>
</dbReference>
<sequence length="819" mass="88422">MTSNSPDEAIHFRGKTLTPESPRPLHIPEPSNIPVLKNQMDPVFNDTSTYENPSPYQDDEQPSQPESDSELYKSANEDENKKQAALLGTVNVHSTLDAQSAAAQIPLSTQPNAAPYHQMGVPSTVASTNMLHPSMANPEIVAAPSNSAQAEAGVDLQNLLDNLSPSTSTAPSGPVVTATTSSPADNPLLQDHKNPQSSAVPDHSYALSAGLPPRPPTQQMPELNPNYPSTADISDYHPLSIQGSNTSYVPQPQGHDQHSNASIFVPGVAPGTSSGANGLPPPPLATFQQFQSQPKSVSAPEATAQSSHKSSRSERYNARTGGSPDDDVFWGDEIQKIYDEFLREERAYVTEGLWDRFPYGSRLFVGNLPSERVTKRDLFHVFHKYGKLAQISIKQAYGFIQFLDAESCHQALQAEQGGLVRGRKIPPDQGQAILSLDVNRCQGVLGHHRTTLAADPPMDVDCAIKAMTATIVPMKTREEVSVTSEMIRPPDVVTITDLLGHHLLVLSVTGTVVFVQEIEPQTDLSDVIDADRDLLTVEIDDIEAPAHEHARDLQILAADDVDMGFAYHVENSFKTRGLRTDILVLSRVPVDVAIQRQMEEGVFAVIRLTRSQQYSGKVTLLMFDRSAGGASKPRSMAVEMTVQMHAVRRAGVAPNFYTPNPTYPVPSLPNQFPQPMPHAQPAMPAPQSNQFANLIQTLDGPALQSLLNTLQQTQHVPQAAIPSLPMAPNASNPVDLASLLSNAQRQQYPLAAAQNQGPQPQATNPFGLPLSAQPSNRLDPNLLALLAKGAANGGPIQGGQAAVGPHVQNIVNQLAKWKQ</sequence>
<evidence type="ECO:0000256" key="1">
    <source>
        <dbReference type="PROSITE-ProRule" id="PRU00176"/>
    </source>
</evidence>
<evidence type="ECO:0000256" key="2">
    <source>
        <dbReference type="SAM" id="MobiDB-lite"/>
    </source>
</evidence>
<dbReference type="SUPFAM" id="SSF54928">
    <property type="entry name" value="RNA-binding domain, RBD"/>
    <property type="match status" value="1"/>
</dbReference>
<dbReference type="Proteomes" id="UP000249363">
    <property type="component" value="Unassembled WGS sequence"/>
</dbReference>
<feature type="compositionally biased region" description="Polar residues" evidence="2">
    <location>
        <begin position="241"/>
        <end position="250"/>
    </location>
</feature>
<dbReference type="AlphaFoldDB" id="A0A364KL28"/>
<dbReference type="OrthoDB" id="10044938at2759"/>
<feature type="compositionally biased region" description="Polar residues" evidence="2">
    <location>
        <begin position="45"/>
        <end position="55"/>
    </location>
</feature>
<evidence type="ECO:0000313" key="5">
    <source>
        <dbReference type="Proteomes" id="UP000249363"/>
    </source>
</evidence>
<dbReference type="RefSeq" id="XP_040728775.1">
    <property type="nucleotide sequence ID" value="XM_040874875.1"/>
</dbReference>
<dbReference type="InterPro" id="IPR052600">
    <property type="entry name" value="Nuc_rcpt_coact/corep"/>
</dbReference>
<dbReference type="InterPro" id="IPR035979">
    <property type="entry name" value="RBD_domain_sf"/>
</dbReference>
<protein>
    <recommendedName>
        <fullName evidence="3">RRM domain-containing protein</fullName>
    </recommendedName>
</protein>
<name>A0A364KL28_TALAM</name>
<keyword evidence="5" id="KW-1185">Reference proteome</keyword>
<feature type="compositionally biased region" description="Polar residues" evidence="2">
    <location>
        <begin position="161"/>
        <end position="184"/>
    </location>
</feature>
<evidence type="ECO:0000313" key="4">
    <source>
        <dbReference type="EMBL" id="RAO64258.1"/>
    </source>
</evidence>
<keyword evidence="1" id="KW-0694">RNA-binding</keyword>
<feature type="region of interest" description="Disordered" evidence="2">
    <location>
        <begin position="752"/>
        <end position="774"/>
    </location>
</feature>
<evidence type="ECO:0000259" key="3">
    <source>
        <dbReference type="PROSITE" id="PS50102"/>
    </source>
</evidence>
<dbReference type="PROSITE" id="PS50102">
    <property type="entry name" value="RRM"/>
    <property type="match status" value="1"/>
</dbReference>
<dbReference type="SMART" id="SM00360">
    <property type="entry name" value="RRM"/>
    <property type="match status" value="1"/>
</dbReference>
<dbReference type="PANTHER" id="PTHR23295:SF6">
    <property type="entry name" value="NEOSIN, ISOFORM A"/>
    <property type="match status" value="1"/>
</dbReference>
<dbReference type="Pfam" id="PF00076">
    <property type="entry name" value="RRM_1"/>
    <property type="match status" value="1"/>
</dbReference>
<reference evidence="4 5" key="1">
    <citation type="journal article" date="2017" name="Biotechnol. Biofuels">
        <title>Differential beta-glucosidase expression as a function of carbon source availability in Talaromyces amestolkiae: a genomic and proteomic approach.</title>
        <authorList>
            <person name="de Eugenio L.I."/>
            <person name="Mendez-Liter J.A."/>
            <person name="Nieto-Dominguez M."/>
            <person name="Alonso L."/>
            <person name="Gil-Munoz J."/>
            <person name="Barriuso J."/>
            <person name="Prieto A."/>
            <person name="Martinez M.J."/>
        </authorList>
    </citation>
    <scope>NUCLEOTIDE SEQUENCE [LARGE SCALE GENOMIC DNA]</scope>
    <source>
        <strain evidence="4 5">CIB</strain>
    </source>
</reference>
<accession>A0A364KL28</accession>
<feature type="compositionally biased region" description="Polar residues" evidence="2">
    <location>
        <begin position="286"/>
        <end position="296"/>
    </location>
</feature>
<dbReference type="EMBL" id="MIKG01000001">
    <property type="protein sequence ID" value="RAO64258.1"/>
    <property type="molecule type" value="Genomic_DNA"/>
</dbReference>
<feature type="compositionally biased region" description="Low complexity" evidence="2">
    <location>
        <begin position="752"/>
        <end position="765"/>
    </location>
</feature>
<organism evidence="4 5">
    <name type="scientific">Talaromyces amestolkiae</name>
    <dbReference type="NCBI Taxonomy" id="1196081"/>
    <lineage>
        <taxon>Eukaryota</taxon>
        <taxon>Fungi</taxon>
        <taxon>Dikarya</taxon>
        <taxon>Ascomycota</taxon>
        <taxon>Pezizomycotina</taxon>
        <taxon>Eurotiomycetes</taxon>
        <taxon>Eurotiomycetidae</taxon>
        <taxon>Eurotiales</taxon>
        <taxon>Trichocomaceae</taxon>
        <taxon>Talaromyces</taxon>
        <taxon>Talaromyces sect. Talaromyces</taxon>
    </lineage>
</organism>